<accession>A0AAD6HYS1</accession>
<dbReference type="PANTHER" id="PTHR17630">
    <property type="entry name" value="DIENELACTONE HYDROLASE"/>
    <property type="match status" value="1"/>
</dbReference>
<feature type="domain" description="Dienelactone hydrolase" evidence="1">
    <location>
        <begin position="55"/>
        <end position="257"/>
    </location>
</feature>
<gene>
    <name evidence="2" type="ORF">N7460_013246</name>
</gene>
<evidence type="ECO:0000259" key="1">
    <source>
        <dbReference type="Pfam" id="PF01738"/>
    </source>
</evidence>
<reference evidence="2" key="1">
    <citation type="journal article" date="2023" name="IMA Fungus">
        <title>Comparative genomic study of the Penicillium genus elucidates a diverse pangenome and 15 lateral gene transfer events.</title>
        <authorList>
            <person name="Petersen C."/>
            <person name="Sorensen T."/>
            <person name="Nielsen M.R."/>
            <person name="Sondergaard T.E."/>
            <person name="Sorensen J.L."/>
            <person name="Fitzpatrick D.A."/>
            <person name="Frisvad J.C."/>
            <person name="Nielsen K.L."/>
        </authorList>
    </citation>
    <scope>NUCLEOTIDE SEQUENCE</scope>
    <source>
        <strain evidence="2">IBT 15450</strain>
    </source>
</reference>
<sequence>MASSGPDVCCQQGFRYEGQPQGETKQINLLPGSTSTIHQFNAYFSYPEPGHKGDDDKAVLILTDIFGLYENTQLLADAFAAEGYLAVVPDLFSGDAATFDAVRTGTFDQQSWISQHTTAQIDPVVASIIHYLRQELALKRIAGAGYCFGAKYVCRFLKPSGLDVGYHAHPSFVTKEELAGISGPISIAAAEHDHIFTTSLRHESEEILANSQGAWQLNLFGGVKHGFALRADLTDTHQKWAKEQAFYQAVSWFRKYL</sequence>
<dbReference type="Pfam" id="PF01738">
    <property type="entry name" value="DLH"/>
    <property type="match status" value="1"/>
</dbReference>
<protein>
    <recommendedName>
        <fullName evidence="1">Dienelactone hydrolase domain-containing protein</fullName>
    </recommendedName>
</protein>
<dbReference type="EMBL" id="JAQJZL010000016">
    <property type="protein sequence ID" value="KAJ6022851.1"/>
    <property type="molecule type" value="Genomic_DNA"/>
</dbReference>
<dbReference type="GO" id="GO:0072330">
    <property type="term" value="P:monocarboxylic acid biosynthetic process"/>
    <property type="evidence" value="ECO:0007669"/>
    <property type="project" value="UniProtKB-ARBA"/>
</dbReference>
<dbReference type="PANTHER" id="PTHR17630:SF44">
    <property type="entry name" value="PROTEIN AIM2"/>
    <property type="match status" value="1"/>
</dbReference>
<dbReference type="Proteomes" id="UP001219568">
    <property type="component" value="Unassembled WGS sequence"/>
</dbReference>
<dbReference type="InterPro" id="IPR029058">
    <property type="entry name" value="AB_hydrolase_fold"/>
</dbReference>
<dbReference type="GO" id="GO:0017000">
    <property type="term" value="P:antibiotic biosynthetic process"/>
    <property type="evidence" value="ECO:0007669"/>
    <property type="project" value="UniProtKB-ARBA"/>
</dbReference>
<evidence type="ECO:0000313" key="2">
    <source>
        <dbReference type="EMBL" id="KAJ6022851.1"/>
    </source>
</evidence>
<proteinExistence type="predicted"/>
<name>A0AAD6HYS1_PENCN</name>
<dbReference type="SUPFAM" id="SSF53474">
    <property type="entry name" value="alpha/beta-Hydrolases"/>
    <property type="match status" value="1"/>
</dbReference>
<dbReference type="AlphaFoldDB" id="A0AAD6HYS1"/>
<comment type="caution">
    <text evidence="2">The sequence shown here is derived from an EMBL/GenBank/DDBJ whole genome shotgun (WGS) entry which is preliminary data.</text>
</comment>
<dbReference type="InterPro" id="IPR002925">
    <property type="entry name" value="Dienelactn_hydro"/>
</dbReference>
<reference evidence="2" key="2">
    <citation type="submission" date="2023-01" db="EMBL/GenBank/DDBJ databases">
        <authorList>
            <person name="Petersen C."/>
        </authorList>
    </citation>
    <scope>NUCLEOTIDE SEQUENCE</scope>
    <source>
        <strain evidence="2">IBT 15450</strain>
    </source>
</reference>
<evidence type="ECO:0000313" key="3">
    <source>
        <dbReference type="Proteomes" id="UP001219568"/>
    </source>
</evidence>
<keyword evidence="3" id="KW-1185">Reference proteome</keyword>
<organism evidence="2 3">
    <name type="scientific">Penicillium canescens</name>
    <dbReference type="NCBI Taxonomy" id="5083"/>
    <lineage>
        <taxon>Eukaryota</taxon>
        <taxon>Fungi</taxon>
        <taxon>Dikarya</taxon>
        <taxon>Ascomycota</taxon>
        <taxon>Pezizomycotina</taxon>
        <taxon>Eurotiomycetes</taxon>
        <taxon>Eurotiomycetidae</taxon>
        <taxon>Eurotiales</taxon>
        <taxon>Aspergillaceae</taxon>
        <taxon>Penicillium</taxon>
    </lineage>
</organism>
<dbReference type="GO" id="GO:0016787">
    <property type="term" value="F:hydrolase activity"/>
    <property type="evidence" value="ECO:0007669"/>
    <property type="project" value="InterPro"/>
</dbReference>
<dbReference type="Gene3D" id="3.40.50.1820">
    <property type="entry name" value="alpha/beta hydrolase"/>
    <property type="match status" value="1"/>
</dbReference>